<comment type="subcellular location">
    <subcellularLocation>
        <location evidence="1">Membrane</location>
        <topology evidence="1">Multi-pass membrane protein</topology>
    </subcellularLocation>
</comment>
<feature type="transmembrane region" description="Helical" evidence="5">
    <location>
        <begin position="107"/>
        <end position="126"/>
    </location>
</feature>
<dbReference type="Pfam" id="PF04932">
    <property type="entry name" value="Wzy_C"/>
    <property type="match status" value="1"/>
</dbReference>
<dbReference type="PANTHER" id="PTHR37422">
    <property type="entry name" value="TEICHURONIC ACID BIOSYNTHESIS PROTEIN TUAE"/>
    <property type="match status" value="1"/>
</dbReference>
<dbReference type="Gene3D" id="1.25.40.10">
    <property type="entry name" value="Tetratricopeptide repeat domain"/>
    <property type="match status" value="1"/>
</dbReference>
<keyword evidence="3 5" id="KW-1133">Transmembrane helix</keyword>
<feature type="transmembrane region" description="Helical" evidence="5">
    <location>
        <begin position="157"/>
        <end position="173"/>
    </location>
</feature>
<keyword evidence="2 5" id="KW-0812">Transmembrane</keyword>
<dbReference type="EMBL" id="VVYV01000040">
    <property type="protein sequence ID" value="KAA5414558.1"/>
    <property type="molecule type" value="Genomic_DNA"/>
</dbReference>
<dbReference type="GO" id="GO:0016874">
    <property type="term" value="F:ligase activity"/>
    <property type="evidence" value="ECO:0007669"/>
    <property type="project" value="UniProtKB-KW"/>
</dbReference>
<evidence type="ECO:0000256" key="2">
    <source>
        <dbReference type="ARBA" id="ARBA00022692"/>
    </source>
</evidence>
<dbReference type="EMBL" id="CP012801">
    <property type="protein sequence ID" value="ALJ61293.1"/>
    <property type="molecule type" value="Genomic_DNA"/>
</dbReference>
<feature type="transmembrane region" description="Helical" evidence="5">
    <location>
        <begin position="180"/>
        <end position="199"/>
    </location>
</feature>
<dbReference type="PATRIC" id="fig|246787.4.peg.4213"/>
<dbReference type="InterPro" id="IPR051533">
    <property type="entry name" value="WaaL-like"/>
</dbReference>
<dbReference type="SUPFAM" id="SSF48452">
    <property type="entry name" value="TPR-like"/>
    <property type="match status" value="1"/>
</dbReference>
<feature type="transmembrane region" description="Helical" evidence="5">
    <location>
        <begin position="42"/>
        <end position="58"/>
    </location>
</feature>
<keyword evidence="4 5" id="KW-0472">Membrane</keyword>
<feature type="domain" description="O-antigen ligase-related" evidence="6">
    <location>
        <begin position="143"/>
        <end position="281"/>
    </location>
</feature>
<evidence type="ECO:0000259" key="6">
    <source>
        <dbReference type="Pfam" id="PF04932"/>
    </source>
</evidence>
<dbReference type="GO" id="GO:0016020">
    <property type="term" value="C:membrane"/>
    <property type="evidence" value="ECO:0007669"/>
    <property type="project" value="UniProtKB-SubCell"/>
</dbReference>
<protein>
    <submittedName>
        <fullName evidence="7">O-Antigen ligase</fullName>
    </submittedName>
</protein>
<evidence type="ECO:0000256" key="4">
    <source>
        <dbReference type="ARBA" id="ARBA00023136"/>
    </source>
</evidence>
<dbReference type="PANTHER" id="PTHR37422:SF13">
    <property type="entry name" value="LIPOPOLYSACCHARIDE BIOSYNTHESIS PROTEIN PA4999-RELATED"/>
    <property type="match status" value="1"/>
</dbReference>
<evidence type="ECO:0000313" key="8">
    <source>
        <dbReference type="EMBL" id="KAA5414558.1"/>
    </source>
</evidence>
<organism evidence="7 9">
    <name type="scientific">Bacteroides cellulosilyticus</name>
    <dbReference type="NCBI Taxonomy" id="246787"/>
    <lineage>
        <taxon>Bacteria</taxon>
        <taxon>Pseudomonadati</taxon>
        <taxon>Bacteroidota</taxon>
        <taxon>Bacteroidia</taxon>
        <taxon>Bacteroidales</taxon>
        <taxon>Bacteroidaceae</taxon>
        <taxon>Bacteroides</taxon>
    </lineage>
</organism>
<evidence type="ECO:0000313" key="7">
    <source>
        <dbReference type="EMBL" id="ALJ61293.1"/>
    </source>
</evidence>
<feature type="transmembrane region" description="Helical" evidence="5">
    <location>
        <begin position="343"/>
        <end position="362"/>
    </location>
</feature>
<feature type="transmembrane region" description="Helical" evidence="5">
    <location>
        <begin position="12"/>
        <end position="30"/>
    </location>
</feature>
<dbReference type="Proteomes" id="UP000448877">
    <property type="component" value="Unassembled WGS sequence"/>
</dbReference>
<name>A0A0P0GSY5_9BACE</name>
<evidence type="ECO:0000256" key="1">
    <source>
        <dbReference type="ARBA" id="ARBA00004141"/>
    </source>
</evidence>
<feature type="transmembrane region" description="Helical" evidence="5">
    <location>
        <begin position="67"/>
        <end position="87"/>
    </location>
</feature>
<gene>
    <name evidence="7" type="ORF">BcellWH2_04073</name>
    <name evidence="8" type="ORF">F2Y81_20105</name>
</gene>
<dbReference type="STRING" id="246787.BcellWH2_04073"/>
<dbReference type="eggNOG" id="COG3307">
    <property type="taxonomic scope" value="Bacteria"/>
</dbReference>
<feature type="transmembrane region" description="Helical" evidence="5">
    <location>
        <begin position="302"/>
        <end position="331"/>
    </location>
</feature>
<dbReference type="AlphaFoldDB" id="A0A0P0GSY5"/>
<accession>A0A0P0GSY5</accession>
<reference evidence="8 10" key="2">
    <citation type="journal article" date="2019" name="Nat. Med.">
        <title>A library of human gut bacterial isolates paired with longitudinal multiomics data enables mechanistic microbiome research.</title>
        <authorList>
            <person name="Poyet M."/>
            <person name="Groussin M."/>
            <person name="Gibbons S.M."/>
            <person name="Avila-Pacheco J."/>
            <person name="Jiang X."/>
            <person name="Kearney S.M."/>
            <person name="Perrotta A.R."/>
            <person name="Berdy B."/>
            <person name="Zhao S."/>
            <person name="Lieberman T.D."/>
            <person name="Swanson P.K."/>
            <person name="Smith M."/>
            <person name="Roesemann S."/>
            <person name="Alexander J.E."/>
            <person name="Rich S.A."/>
            <person name="Livny J."/>
            <person name="Vlamakis H."/>
            <person name="Clish C."/>
            <person name="Bullock K."/>
            <person name="Deik A."/>
            <person name="Scott J."/>
            <person name="Pierce K.A."/>
            <person name="Xavier R.J."/>
            <person name="Alm E.J."/>
        </authorList>
    </citation>
    <scope>NUCLEOTIDE SEQUENCE [LARGE SCALE GENOMIC DNA]</scope>
    <source>
        <strain evidence="8 10">BIOML-A6</strain>
    </source>
</reference>
<feature type="transmembrane region" description="Helical" evidence="5">
    <location>
        <begin position="133"/>
        <end position="151"/>
    </location>
</feature>
<feature type="transmembrane region" description="Helical" evidence="5">
    <location>
        <begin position="272"/>
        <end position="290"/>
    </location>
</feature>
<dbReference type="Proteomes" id="UP000061809">
    <property type="component" value="Chromosome"/>
</dbReference>
<reference evidence="7 9" key="1">
    <citation type="journal article" date="2015" name="Science">
        <title>Genetic determinants of in vivo fitness and diet responsiveness in multiple human gut Bacteroides.</title>
        <authorList>
            <person name="Wu M."/>
            <person name="McNulty N.P."/>
            <person name="Rodionov D.A."/>
            <person name="Khoroshkin M.S."/>
            <person name="Griffin N.W."/>
            <person name="Cheng J."/>
            <person name="Latreille P."/>
            <person name="Kerstetter R.A."/>
            <person name="Terrapon N."/>
            <person name="Henrissat B."/>
            <person name="Osterman A.L."/>
            <person name="Gordon J.I."/>
        </authorList>
    </citation>
    <scope>NUCLEOTIDE SEQUENCE [LARGE SCALE GENOMIC DNA]</scope>
    <source>
        <strain evidence="7 9">WH2</strain>
    </source>
</reference>
<proteinExistence type="predicted"/>
<dbReference type="KEGG" id="bcel:BcellWH2_04073"/>
<evidence type="ECO:0000313" key="9">
    <source>
        <dbReference type="Proteomes" id="UP000061809"/>
    </source>
</evidence>
<evidence type="ECO:0000313" key="10">
    <source>
        <dbReference type="Proteomes" id="UP000448877"/>
    </source>
</evidence>
<evidence type="ECO:0000256" key="3">
    <source>
        <dbReference type="ARBA" id="ARBA00022989"/>
    </source>
</evidence>
<evidence type="ECO:0000256" key="5">
    <source>
        <dbReference type="SAM" id="Phobius"/>
    </source>
</evidence>
<dbReference type="InterPro" id="IPR007016">
    <property type="entry name" value="O-antigen_ligase-rel_domated"/>
</dbReference>
<keyword evidence="7" id="KW-0436">Ligase</keyword>
<sequence length="494" mass="57370">MRQYRIKYVCTLYDILVLCFILWWISSSFIFNSRVISNEQLIYSYTLSVVYVATRIFRSSISVQRRLYICIAFLGSIEAIIGWGQYWNIIESNHPLFSITGTFTNPGPYGAFLGIALLIQIHFAWHKYIAKQYMSLFMLLIVGLLTGSMFIASFSRAAWVALLIAVSFFFFLFQKKRYRYAGLLLLILFLFSSPFLYQLKKQSADGRLFIWRVCTELIQSKPYTGGGASSFAARYMYAQADFLEKHPNHEYAAKATNNIYAFNEYLRIACEYGLPGILLYVTIWLHGIYCKATYCDRLRKLLLIYLAVFSLFSYTFQVLPLAVLCIVLGAFQNNNSKFTFYAFPMRYLVIMLLLMTIIAWSGTRSSQYEKKEILFTAKQLYTQQNYADAKEYLEKAAYLSPTSEILMDLGNSYFHLQNNAKAEHCFRIACNMVPGRILPQYYLFRFYAITMRNQEAITLGQSILFGDYQLEGSIAMQAKTHIKRYLSDIRMQTK</sequence>
<dbReference type="RefSeq" id="WP_081679812.1">
    <property type="nucleotide sequence ID" value="NZ_CABMLT010000008.1"/>
</dbReference>
<dbReference type="InterPro" id="IPR011990">
    <property type="entry name" value="TPR-like_helical_dom_sf"/>
</dbReference>